<dbReference type="AlphaFoldDB" id="N0B975"/>
<proteinExistence type="predicted"/>
<sequence length="155" mass="16635">MIYGATLMVLALASAAVADTTDNAGGRFTMSPVDGGFLRLDRQTGAVAMCARSGTTWACAPVEDHTPTAAAAEVSKLEQENKDLKDRVKALEETLETKTPLDGPPGGKMQLPTDQEVDQALDYLERVYKKVRDRMKDLDKPLPPPDAPPPPKGSL</sequence>
<feature type="compositionally biased region" description="Pro residues" evidence="1">
    <location>
        <begin position="141"/>
        <end position="155"/>
    </location>
</feature>
<reference evidence="3 4" key="1">
    <citation type="journal article" date="2013" name="Genome Announc.">
        <title>Genome sequences for three denitrifying bacterial strains isolated from a uranium- and nitrate-contaminated subsurface environment.</title>
        <authorList>
            <person name="Venkatramanan R."/>
            <person name="Prakash O."/>
            <person name="Woyke T."/>
            <person name="Chain P."/>
            <person name="Goodwin L.A."/>
            <person name="Watson D."/>
            <person name="Brooks S."/>
            <person name="Kostka J.E."/>
            <person name="Green S.J."/>
        </authorList>
    </citation>
    <scope>NUCLEOTIDE SEQUENCE [LARGE SCALE GENOMIC DNA]</scope>
    <source>
        <strain evidence="3 4">1NES1</strain>
    </source>
</reference>
<dbReference type="KEGG" id="hdt:HYPDE_24598"/>
<accession>N0B975</accession>
<keyword evidence="4" id="KW-1185">Reference proteome</keyword>
<feature type="region of interest" description="Disordered" evidence="1">
    <location>
        <begin position="132"/>
        <end position="155"/>
    </location>
</feature>
<evidence type="ECO:0000313" key="3">
    <source>
        <dbReference type="EMBL" id="AGK56605.1"/>
    </source>
</evidence>
<evidence type="ECO:0000256" key="1">
    <source>
        <dbReference type="SAM" id="MobiDB-lite"/>
    </source>
</evidence>
<keyword evidence="2" id="KW-0732">Signal</keyword>
<dbReference type="eggNOG" id="ENOG5033BAN">
    <property type="taxonomic scope" value="Bacteria"/>
</dbReference>
<gene>
    <name evidence="3" type="ORF">HYPDE_24598</name>
</gene>
<name>N0B975_9HYPH</name>
<dbReference type="Proteomes" id="UP000005952">
    <property type="component" value="Chromosome"/>
</dbReference>
<protein>
    <submittedName>
        <fullName evidence="3">Uncharacterized protein</fullName>
    </submittedName>
</protein>
<feature type="chain" id="PRO_5004105218" evidence="2">
    <location>
        <begin position="19"/>
        <end position="155"/>
    </location>
</feature>
<evidence type="ECO:0000313" key="4">
    <source>
        <dbReference type="Proteomes" id="UP000005952"/>
    </source>
</evidence>
<feature type="signal peptide" evidence="2">
    <location>
        <begin position="1"/>
        <end position="18"/>
    </location>
</feature>
<evidence type="ECO:0000256" key="2">
    <source>
        <dbReference type="SAM" id="SignalP"/>
    </source>
</evidence>
<dbReference type="HOGENOM" id="CLU_132580_0_0_5"/>
<feature type="region of interest" description="Disordered" evidence="1">
    <location>
        <begin position="93"/>
        <end position="118"/>
    </location>
</feature>
<dbReference type="STRING" id="670307.HYPDE_24598"/>
<organism evidence="3 4">
    <name type="scientific">Hyphomicrobium denitrificans 1NES1</name>
    <dbReference type="NCBI Taxonomy" id="670307"/>
    <lineage>
        <taxon>Bacteria</taxon>
        <taxon>Pseudomonadati</taxon>
        <taxon>Pseudomonadota</taxon>
        <taxon>Alphaproteobacteria</taxon>
        <taxon>Hyphomicrobiales</taxon>
        <taxon>Hyphomicrobiaceae</taxon>
        <taxon>Hyphomicrobium</taxon>
    </lineage>
</organism>
<dbReference type="EMBL" id="CP005587">
    <property type="protein sequence ID" value="AGK56605.1"/>
    <property type="molecule type" value="Genomic_DNA"/>
</dbReference>